<comment type="caution">
    <text evidence="1">The sequence shown here is derived from an EMBL/GenBank/DDBJ whole genome shotgun (WGS) entry which is preliminary data.</text>
</comment>
<evidence type="ECO:0000313" key="2">
    <source>
        <dbReference type="Proteomes" id="UP001204798"/>
    </source>
</evidence>
<keyword evidence="2" id="KW-1185">Reference proteome</keyword>
<sequence length="108" mass="12543">MSWKDWMEMAGISLRRMGEMTGYDKTTLWHAIHDAKYRKRLSRKFWGKIGAAIRWKVKPLVLQMANEGVVAFRCPHCKTFFRVKVKAKTKVIVEPILDATKVSDAMSK</sequence>
<protein>
    <recommendedName>
        <fullName evidence="3">Transcriptional regulator</fullName>
    </recommendedName>
</protein>
<gene>
    <name evidence="1" type="ORF">M2350_003762</name>
</gene>
<evidence type="ECO:0008006" key="3">
    <source>
        <dbReference type="Google" id="ProtNLM"/>
    </source>
</evidence>
<name>A0ABT2EWL8_9BACT</name>
<proteinExistence type="predicted"/>
<dbReference type="EMBL" id="JANUCP010000013">
    <property type="protein sequence ID" value="MCS3921313.1"/>
    <property type="molecule type" value="Genomic_DNA"/>
</dbReference>
<organism evidence="1 2">
    <name type="scientific">Candidatus Fervidibacter sacchari</name>
    <dbReference type="NCBI Taxonomy" id="1448929"/>
    <lineage>
        <taxon>Bacteria</taxon>
        <taxon>Candidatus Fervidibacterota</taxon>
        <taxon>Candidatus Fervidibacter</taxon>
    </lineage>
</organism>
<reference evidence="1 2" key="1">
    <citation type="submission" date="2022-08" db="EMBL/GenBank/DDBJ databases">
        <title>Bacterial and archaeal communities from various locations to study Microbial Dark Matter (Phase II).</title>
        <authorList>
            <person name="Stepanauskas R."/>
        </authorList>
    </citation>
    <scope>NUCLEOTIDE SEQUENCE [LARGE SCALE GENOMIC DNA]</scope>
    <source>
        <strain evidence="1 2">PD1</strain>
    </source>
</reference>
<dbReference type="RefSeq" id="WP_259102386.1">
    <property type="nucleotide sequence ID" value="NZ_CP130455.1"/>
</dbReference>
<accession>A0ABT2EWL8</accession>
<evidence type="ECO:0000313" key="1">
    <source>
        <dbReference type="EMBL" id="MCS3921313.1"/>
    </source>
</evidence>
<dbReference type="Proteomes" id="UP001204798">
    <property type="component" value="Unassembled WGS sequence"/>
</dbReference>